<feature type="domain" description="LysM" evidence="1">
    <location>
        <begin position="438"/>
        <end position="482"/>
    </location>
</feature>
<protein>
    <submittedName>
        <fullName evidence="2">Membrane-bound lytic murein transglycosylase D</fullName>
    </submittedName>
</protein>
<dbReference type="SMART" id="SM00257">
    <property type="entry name" value="LysM"/>
    <property type="match status" value="3"/>
</dbReference>
<feature type="domain" description="LysM" evidence="1">
    <location>
        <begin position="506"/>
        <end position="551"/>
    </location>
</feature>
<dbReference type="InterPro" id="IPR036779">
    <property type="entry name" value="LysM_dom_sf"/>
</dbReference>
<sequence length="560" mass="64562">MLANILKNNIKKFAVVIISPLILSISSCAITDFTNYSNNNNKVYSFDDVPQGIYNVAGDDSHPAFLNEADLQAKLDEHEFGPILVDTQSSDIWNRIRDNFKFDDVEHPRIKTQFRWFKNHPEYINRVATRATPYMHFIVESLEAQGIPGELALLPIVESAFKPFAYSHGRASGIWQFIPSTGRLYGLKQNWWYDGRRDIYASTNASLRLLKNLAKYFKGDWMLALAAYNSGQGTVKRAIRRNKKRGRPTDFFSLKLPSETKAYVPKLLALKKLILNPELYNLSLLPIRDEPYFKKIEISSQIDLALAAEMAGITIEELYNLNPGFNRWATAPKGPHYLLIPTTKSDNFEFSLADLPLSERIKWKRHKIRKGETIGSIARKYHISTAIIKRTNNMRSNRIREGHNLLIPTASKRLSSYKLSSNERTRIKQNIKRKGRKINYTIRRGDTWWGLATQHGVGTRQLAKWNGLAPRDKLTPGQKIVIWARTTKAVADYQPITSPPNRTQRIGYRVRRGDSLSRISKKFRVSIKQIRRWNRRLSRSKYLQPGQRITLYVDITRQSS</sequence>
<dbReference type="InterPro" id="IPR008258">
    <property type="entry name" value="Transglycosylase_SLT_dom_1"/>
</dbReference>
<reference evidence="2" key="1">
    <citation type="submission" date="2018-06" db="EMBL/GenBank/DDBJ databases">
        <authorList>
            <person name="Zhirakovskaya E."/>
        </authorList>
    </citation>
    <scope>NUCLEOTIDE SEQUENCE</scope>
</reference>
<dbReference type="Pfam" id="PF01476">
    <property type="entry name" value="LysM"/>
    <property type="match status" value="3"/>
</dbReference>
<dbReference type="GO" id="GO:0016020">
    <property type="term" value="C:membrane"/>
    <property type="evidence" value="ECO:0007669"/>
    <property type="project" value="InterPro"/>
</dbReference>
<proteinExistence type="predicted"/>
<dbReference type="Gene3D" id="1.10.530.10">
    <property type="match status" value="1"/>
</dbReference>
<evidence type="ECO:0000259" key="1">
    <source>
        <dbReference type="PROSITE" id="PS51782"/>
    </source>
</evidence>
<dbReference type="CDD" id="cd00118">
    <property type="entry name" value="LysM"/>
    <property type="match status" value="3"/>
</dbReference>
<dbReference type="GO" id="GO:0008932">
    <property type="term" value="F:lytic endotransglycosylase activity"/>
    <property type="evidence" value="ECO:0007669"/>
    <property type="project" value="TreeGrafter"/>
</dbReference>
<dbReference type="PROSITE" id="PS00922">
    <property type="entry name" value="TRANSGLYCOSYLASE"/>
    <property type="match status" value="1"/>
</dbReference>
<dbReference type="AlphaFoldDB" id="A0A3B1A4H5"/>
<organism evidence="2">
    <name type="scientific">hydrothermal vent metagenome</name>
    <dbReference type="NCBI Taxonomy" id="652676"/>
    <lineage>
        <taxon>unclassified sequences</taxon>
        <taxon>metagenomes</taxon>
        <taxon>ecological metagenomes</taxon>
    </lineage>
</organism>
<name>A0A3B1A4H5_9ZZZZ</name>
<dbReference type="InterPro" id="IPR023346">
    <property type="entry name" value="Lysozyme-like_dom_sf"/>
</dbReference>
<dbReference type="GO" id="GO:0000270">
    <property type="term" value="P:peptidoglycan metabolic process"/>
    <property type="evidence" value="ECO:0007669"/>
    <property type="project" value="InterPro"/>
</dbReference>
<dbReference type="PANTHER" id="PTHR33734">
    <property type="entry name" value="LYSM DOMAIN-CONTAINING GPI-ANCHORED PROTEIN 2"/>
    <property type="match status" value="1"/>
</dbReference>
<dbReference type="Pfam" id="PF01464">
    <property type="entry name" value="SLT"/>
    <property type="match status" value="1"/>
</dbReference>
<dbReference type="PROSITE" id="PS51257">
    <property type="entry name" value="PROKAR_LIPOPROTEIN"/>
    <property type="match status" value="1"/>
</dbReference>
<gene>
    <name evidence="2" type="ORF">MNBD_GAMMA22-635</name>
</gene>
<dbReference type="PROSITE" id="PS51782">
    <property type="entry name" value="LYSM"/>
    <property type="match status" value="3"/>
</dbReference>
<dbReference type="Gene3D" id="3.10.350.10">
    <property type="entry name" value="LysM domain"/>
    <property type="match status" value="3"/>
</dbReference>
<dbReference type="InterPro" id="IPR000189">
    <property type="entry name" value="Transglyc_AS"/>
</dbReference>
<accession>A0A3B1A4H5</accession>
<dbReference type="SUPFAM" id="SSF54106">
    <property type="entry name" value="LysM domain"/>
    <property type="match status" value="3"/>
</dbReference>
<dbReference type="CDD" id="cd16894">
    <property type="entry name" value="MltD-like"/>
    <property type="match status" value="1"/>
</dbReference>
<dbReference type="EMBL" id="UOFS01000013">
    <property type="protein sequence ID" value="VAW93099.1"/>
    <property type="molecule type" value="Genomic_DNA"/>
</dbReference>
<evidence type="ECO:0000313" key="2">
    <source>
        <dbReference type="EMBL" id="VAW93099.1"/>
    </source>
</evidence>
<feature type="domain" description="LysM" evidence="1">
    <location>
        <begin position="364"/>
        <end position="407"/>
    </location>
</feature>
<dbReference type="SUPFAM" id="SSF53955">
    <property type="entry name" value="Lysozyme-like"/>
    <property type="match status" value="1"/>
</dbReference>
<dbReference type="InterPro" id="IPR018392">
    <property type="entry name" value="LysM"/>
</dbReference>
<dbReference type="PANTHER" id="PTHR33734:SF22">
    <property type="entry name" value="MEMBRANE-BOUND LYTIC MUREIN TRANSGLYCOSYLASE D"/>
    <property type="match status" value="1"/>
</dbReference>